<dbReference type="RefSeq" id="WP_110382717.1">
    <property type="nucleotide sequence ID" value="NZ_JACHVZ010000003.1"/>
</dbReference>
<dbReference type="EMBL" id="JACHVZ010000003">
    <property type="protein sequence ID" value="MBB2926781.1"/>
    <property type="molecule type" value="Genomic_DNA"/>
</dbReference>
<dbReference type="Proteomes" id="UP000533533">
    <property type="component" value="Unassembled WGS sequence"/>
</dbReference>
<protein>
    <recommendedName>
        <fullName evidence="3">LTXXQ motif family protein</fullName>
    </recommendedName>
</protein>
<reference evidence="1 2" key="1">
    <citation type="submission" date="2020-08" db="EMBL/GenBank/DDBJ databases">
        <title>Genomic Encyclopedia of Type Strains, Phase IV (KMG-V): Genome sequencing to study the core and pangenomes of soil and plant-associated prokaryotes.</title>
        <authorList>
            <person name="Whitman W."/>
        </authorList>
    </citation>
    <scope>NUCLEOTIDE SEQUENCE [LARGE SCALE GENOMIC DNA]</scope>
    <source>
        <strain evidence="1 2">SRMrh-85</strain>
    </source>
</reference>
<name>A0ABR6FH79_9BURK</name>
<comment type="caution">
    <text evidence="1">The sequence shown here is derived from an EMBL/GenBank/DDBJ whole genome shotgun (WGS) entry which is preliminary data.</text>
</comment>
<evidence type="ECO:0000313" key="2">
    <source>
        <dbReference type="Proteomes" id="UP000533533"/>
    </source>
</evidence>
<dbReference type="InterPro" id="IPR012899">
    <property type="entry name" value="LTXXQ"/>
</dbReference>
<sequence length="240" mass="26143">MASARHASLAHGSRTLCSEREADILQDASRLATLPPSIARMIRRTANPADAVLRVKRGALGNRALFPVIRCYIEDAETGCRRCYDQNGSFGLAGERFSRGLTMKPVLLALALLGASTCWAQASAPAASSHQHHVETVDDRVKELHAELKITPAEEDQWAKVADVMRNNAKTVDDLIQQRHDNAQQQSAVENLQSWNGIAQANAEGSKAMLDAFSALYATMPDSQKKLADAAFRPTEAHTK</sequence>
<evidence type="ECO:0000313" key="1">
    <source>
        <dbReference type="EMBL" id="MBB2926781.1"/>
    </source>
</evidence>
<evidence type="ECO:0008006" key="3">
    <source>
        <dbReference type="Google" id="ProtNLM"/>
    </source>
</evidence>
<gene>
    <name evidence="1" type="ORF">FHX59_001190</name>
</gene>
<organism evidence="1 2">
    <name type="scientific">Paraburkholderia silvatlantica</name>
    <dbReference type="NCBI Taxonomy" id="321895"/>
    <lineage>
        <taxon>Bacteria</taxon>
        <taxon>Pseudomonadati</taxon>
        <taxon>Pseudomonadota</taxon>
        <taxon>Betaproteobacteria</taxon>
        <taxon>Burkholderiales</taxon>
        <taxon>Burkholderiaceae</taxon>
        <taxon>Paraburkholderia</taxon>
    </lineage>
</organism>
<keyword evidence="2" id="KW-1185">Reference proteome</keyword>
<dbReference type="Pfam" id="PF07813">
    <property type="entry name" value="LTXXQ"/>
    <property type="match status" value="1"/>
</dbReference>
<accession>A0ABR6FH79</accession>
<proteinExistence type="predicted"/>